<protein>
    <submittedName>
        <fullName evidence="1">Helix-turn-helix transcriptional regulator</fullName>
    </submittedName>
</protein>
<organism evidence="1 2">
    <name type="scientific">Gluconacetobacter azotocaptans</name>
    <dbReference type="NCBI Taxonomy" id="142834"/>
    <lineage>
        <taxon>Bacteria</taxon>
        <taxon>Pseudomonadati</taxon>
        <taxon>Pseudomonadota</taxon>
        <taxon>Alphaproteobacteria</taxon>
        <taxon>Acetobacterales</taxon>
        <taxon>Acetobacteraceae</taxon>
        <taxon>Gluconacetobacter</taxon>
    </lineage>
</organism>
<dbReference type="InterPro" id="IPR036286">
    <property type="entry name" value="LexA/Signal_pep-like_sf"/>
</dbReference>
<evidence type="ECO:0000313" key="1">
    <source>
        <dbReference type="EMBL" id="MBB2188824.1"/>
    </source>
</evidence>
<keyword evidence="2" id="KW-1185">Reference proteome</keyword>
<dbReference type="AlphaFoldDB" id="A0A7W4JQ17"/>
<comment type="caution">
    <text evidence="1">The sequence shown here is derived from an EMBL/GenBank/DDBJ whole genome shotgun (WGS) entry which is preliminary data.</text>
</comment>
<gene>
    <name evidence="1" type="ORF">HLH34_02440</name>
</gene>
<dbReference type="Proteomes" id="UP000555756">
    <property type="component" value="Unassembled WGS sequence"/>
</dbReference>
<name>A0A7W4JQ17_9PROT</name>
<dbReference type="RefSeq" id="WP_183118026.1">
    <property type="nucleotide sequence ID" value="NZ_JABEQF010000002.1"/>
</dbReference>
<dbReference type="EMBL" id="JABEQF010000002">
    <property type="protein sequence ID" value="MBB2188824.1"/>
    <property type="molecule type" value="Genomic_DNA"/>
</dbReference>
<proteinExistence type="predicted"/>
<sequence length="214" mass="23056">MIRHHDLWQALDTLAAERGLTPSGLARAAGLDVTAFNPSKRMTPSGRPRWPGTESLARALDATGTTLEAFSRLLEEGHAPHRAGRPVARMRLRMSPLSHLEQDGMFDAAGLPAGRHWDAWDSPGPADSDCYAVMVDTDAFDPVFRAGAVLVVSPGAAVRHHDRVILRRPDAILCAIVGDGGDDGPTLRGIGAQDGMDIPARWTDHLHRITMAVL</sequence>
<evidence type="ECO:0000313" key="2">
    <source>
        <dbReference type="Proteomes" id="UP000555756"/>
    </source>
</evidence>
<reference evidence="1 2" key="1">
    <citation type="submission" date="2020-04" db="EMBL/GenBank/DDBJ databases">
        <title>Description of novel Gluconacetobacter.</title>
        <authorList>
            <person name="Sombolestani A."/>
        </authorList>
    </citation>
    <scope>NUCLEOTIDE SEQUENCE [LARGE SCALE GENOMIC DNA]</scope>
    <source>
        <strain evidence="1 2">LMG 21311</strain>
    </source>
</reference>
<dbReference type="SUPFAM" id="SSF51306">
    <property type="entry name" value="LexA/Signal peptidase"/>
    <property type="match status" value="1"/>
</dbReference>
<accession>A0A7W4JQ17</accession>